<dbReference type="InterPro" id="IPR018062">
    <property type="entry name" value="HTH_AraC-typ_CS"/>
</dbReference>
<name>A0A916Y357_9HYPH</name>
<dbReference type="AlphaFoldDB" id="A0A916Y357"/>
<keyword evidence="3" id="KW-0804">Transcription</keyword>
<evidence type="ECO:0000313" key="6">
    <source>
        <dbReference type="Proteomes" id="UP000613160"/>
    </source>
</evidence>
<dbReference type="PANTHER" id="PTHR43130:SF3">
    <property type="entry name" value="HTH-TYPE TRANSCRIPTIONAL REGULATOR RV1931C"/>
    <property type="match status" value="1"/>
</dbReference>
<evidence type="ECO:0000313" key="5">
    <source>
        <dbReference type="EMBL" id="GGD29273.1"/>
    </source>
</evidence>
<dbReference type="Proteomes" id="UP000613160">
    <property type="component" value="Unassembled WGS sequence"/>
</dbReference>
<protein>
    <submittedName>
        <fullName evidence="5">AraC family transcriptional regulator</fullName>
    </submittedName>
</protein>
<evidence type="ECO:0000256" key="3">
    <source>
        <dbReference type="ARBA" id="ARBA00023163"/>
    </source>
</evidence>
<reference evidence="5" key="1">
    <citation type="journal article" date="2014" name="Int. J. Syst. Evol. Microbiol.">
        <title>Complete genome sequence of Corynebacterium casei LMG S-19264T (=DSM 44701T), isolated from a smear-ripened cheese.</title>
        <authorList>
            <consortium name="US DOE Joint Genome Institute (JGI-PGF)"/>
            <person name="Walter F."/>
            <person name="Albersmeier A."/>
            <person name="Kalinowski J."/>
            <person name="Ruckert C."/>
        </authorList>
    </citation>
    <scope>NUCLEOTIDE SEQUENCE</scope>
    <source>
        <strain evidence="5">CGMCC 1.15493</strain>
    </source>
</reference>
<dbReference type="Gene3D" id="1.10.10.60">
    <property type="entry name" value="Homeodomain-like"/>
    <property type="match status" value="2"/>
</dbReference>
<organism evidence="5 6">
    <name type="scientific">Aureimonas glaciei</name>
    <dbReference type="NCBI Taxonomy" id="1776957"/>
    <lineage>
        <taxon>Bacteria</taxon>
        <taxon>Pseudomonadati</taxon>
        <taxon>Pseudomonadota</taxon>
        <taxon>Alphaproteobacteria</taxon>
        <taxon>Hyphomicrobiales</taxon>
        <taxon>Aurantimonadaceae</taxon>
        <taxon>Aureimonas</taxon>
    </lineage>
</organism>
<comment type="caution">
    <text evidence="5">The sequence shown here is derived from an EMBL/GenBank/DDBJ whole genome shotgun (WGS) entry which is preliminary data.</text>
</comment>
<reference evidence="5" key="2">
    <citation type="submission" date="2020-09" db="EMBL/GenBank/DDBJ databases">
        <authorList>
            <person name="Sun Q."/>
            <person name="Zhou Y."/>
        </authorList>
    </citation>
    <scope>NUCLEOTIDE SEQUENCE</scope>
    <source>
        <strain evidence="5">CGMCC 1.15493</strain>
    </source>
</reference>
<dbReference type="GO" id="GO:0043565">
    <property type="term" value="F:sequence-specific DNA binding"/>
    <property type="evidence" value="ECO:0007669"/>
    <property type="project" value="InterPro"/>
</dbReference>
<dbReference type="PROSITE" id="PS00041">
    <property type="entry name" value="HTH_ARAC_FAMILY_1"/>
    <property type="match status" value="1"/>
</dbReference>
<dbReference type="CDD" id="cd03138">
    <property type="entry name" value="GATase1_AraC_2"/>
    <property type="match status" value="1"/>
</dbReference>
<accession>A0A916Y357</accession>
<keyword evidence="2" id="KW-0238">DNA-binding</keyword>
<evidence type="ECO:0000256" key="2">
    <source>
        <dbReference type="ARBA" id="ARBA00023125"/>
    </source>
</evidence>
<dbReference type="PROSITE" id="PS01124">
    <property type="entry name" value="HTH_ARAC_FAMILY_2"/>
    <property type="match status" value="1"/>
</dbReference>
<proteinExistence type="predicted"/>
<gene>
    <name evidence="5" type="ORF">GCM10011335_35510</name>
</gene>
<evidence type="ECO:0000256" key="1">
    <source>
        <dbReference type="ARBA" id="ARBA00023015"/>
    </source>
</evidence>
<dbReference type="PANTHER" id="PTHR43130">
    <property type="entry name" value="ARAC-FAMILY TRANSCRIPTIONAL REGULATOR"/>
    <property type="match status" value="1"/>
</dbReference>
<evidence type="ECO:0000259" key="4">
    <source>
        <dbReference type="PROSITE" id="PS01124"/>
    </source>
</evidence>
<dbReference type="InterPro" id="IPR018060">
    <property type="entry name" value="HTH_AraC"/>
</dbReference>
<sequence>MRKKMLKLEKPHEIGLLIYPGVQMSAVHGLTDMFHFADRLARERLGATEAVIRLSHLSPRDSIEASRVYDTVPDAGGSPSFIIMAPSIKRPGDEGYEPSLVDWLREQYAQGTKLASVCGGAFLMAQTGVLKGRAVTTHYTLVSDLVRRFPGISVDPDRLFINHGDVMTAGGLMSWTDLGLHIIERTLGPVAMAETARFMVLDPPGREQVFYSVFAPRLAHGDDAILKVQDRLAKNGPRDVTVSAMASWSGLEERTFMRRFIKATGLRPNDYFQRFRIGRAREMLSLNRIPVERVAWAVGYDDPASFRKVFLKLTGLTPSGYRKRFGVG</sequence>
<dbReference type="SUPFAM" id="SSF52317">
    <property type="entry name" value="Class I glutamine amidotransferase-like"/>
    <property type="match status" value="1"/>
</dbReference>
<dbReference type="InterPro" id="IPR002818">
    <property type="entry name" value="DJ-1/PfpI"/>
</dbReference>
<dbReference type="InterPro" id="IPR052158">
    <property type="entry name" value="INH-QAR"/>
</dbReference>
<feature type="domain" description="HTH araC/xylS-type" evidence="4">
    <location>
        <begin position="222"/>
        <end position="324"/>
    </location>
</feature>
<dbReference type="SUPFAM" id="SSF46689">
    <property type="entry name" value="Homeodomain-like"/>
    <property type="match status" value="2"/>
</dbReference>
<dbReference type="InterPro" id="IPR009057">
    <property type="entry name" value="Homeodomain-like_sf"/>
</dbReference>
<dbReference type="Pfam" id="PF12833">
    <property type="entry name" value="HTH_18"/>
    <property type="match status" value="1"/>
</dbReference>
<dbReference type="Gene3D" id="3.40.50.880">
    <property type="match status" value="1"/>
</dbReference>
<dbReference type="GO" id="GO:0003700">
    <property type="term" value="F:DNA-binding transcription factor activity"/>
    <property type="evidence" value="ECO:0007669"/>
    <property type="project" value="InterPro"/>
</dbReference>
<dbReference type="SMART" id="SM00342">
    <property type="entry name" value="HTH_ARAC"/>
    <property type="match status" value="1"/>
</dbReference>
<keyword evidence="1" id="KW-0805">Transcription regulation</keyword>
<dbReference type="RefSeq" id="WP_244640293.1">
    <property type="nucleotide sequence ID" value="NZ_BMJJ01000009.1"/>
</dbReference>
<keyword evidence="6" id="KW-1185">Reference proteome</keyword>
<dbReference type="InterPro" id="IPR029062">
    <property type="entry name" value="Class_I_gatase-like"/>
</dbReference>
<dbReference type="EMBL" id="BMJJ01000009">
    <property type="protein sequence ID" value="GGD29273.1"/>
    <property type="molecule type" value="Genomic_DNA"/>
</dbReference>
<dbReference type="Pfam" id="PF01965">
    <property type="entry name" value="DJ-1_PfpI"/>
    <property type="match status" value="1"/>
</dbReference>